<keyword evidence="1" id="KW-1133">Transmembrane helix</keyword>
<reference evidence="2 3" key="1">
    <citation type="journal article" date="2011" name="PLoS ONE">
        <title>The complete genome sequence of Thermoproteus tenax: a physiologically versatile member of the Crenarchaeota.</title>
        <authorList>
            <person name="Siebers B."/>
            <person name="Zaparty M."/>
            <person name="Raddatz G."/>
            <person name="Tjaden B."/>
            <person name="Albers S.V."/>
            <person name="Bell S.D."/>
            <person name="Blombach F."/>
            <person name="Kletzin A."/>
            <person name="Kyrpides N."/>
            <person name="Lanz C."/>
            <person name="Plagens A."/>
            <person name="Rampp M."/>
            <person name="Rosinus A."/>
            <person name="von Jan M."/>
            <person name="Makarova K.S."/>
            <person name="Klenk H.P."/>
            <person name="Schuster S.C."/>
            <person name="Hensel R."/>
        </authorList>
    </citation>
    <scope>NUCLEOTIDE SEQUENCE [LARGE SCALE GENOMIC DNA]</scope>
    <source>
        <strain evidence="3">ATCC 35583 / DSM 2078 / JCM 9277 / NBRC 100435 / Kra 1</strain>
    </source>
</reference>
<evidence type="ECO:0000313" key="3">
    <source>
        <dbReference type="Proteomes" id="UP000002654"/>
    </source>
</evidence>
<keyword evidence="1" id="KW-0812">Transmembrane</keyword>
<dbReference type="PATRIC" id="fig|768679.9.peg.777"/>
<dbReference type="OrthoDB" id="28703at2157"/>
<gene>
    <name evidence="2" type="ordered locus">TTX_0767</name>
</gene>
<name>G4RPC7_THETK</name>
<dbReference type="eggNOG" id="arCOG05454">
    <property type="taxonomic scope" value="Archaea"/>
</dbReference>
<sequence length="168" mass="19200">MILQITLTLIAVVALVGVLLGLILFINRQRGAPQPQEQQRARYTPGEQEILERLESLRGALSDRLDELKERVEKFIPPYGRVGYVPSNASELAQLLGFKYVKLGQEVHGELPKEVERYLDIDAEVAQIKEGDYYVYIVKRGDRKLIAVGDVYLDYLTVKFLQDFLSYI</sequence>
<evidence type="ECO:0000313" key="2">
    <source>
        <dbReference type="EMBL" id="CCC81422.1"/>
    </source>
</evidence>
<dbReference type="EMBL" id="FN869859">
    <property type="protein sequence ID" value="CCC81422.1"/>
    <property type="molecule type" value="Genomic_DNA"/>
</dbReference>
<dbReference type="GeneID" id="11261659"/>
<feature type="transmembrane region" description="Helical" evidence="1">
    <location>
        <begin position="6"/>
        <end position="26"/>
    </location>
</feature>
<dbReference type="KEGG" id="ttn:TTX_0767"/>
<protein>
    <submittedName>
        <fullName evidence="2">Uncharacterized protein</fullName>
    </submittedName>
</protein>
<evidence type="ECO:0000256" key="1">
    <source>
        <dbReference type="SAM" id="Phobius"/>
    </source>
</evidence>
<dbReference type="PaxDb" id="768679-TTX_0767"/>
<keyword evidence="3" id="KW-1185">Reference proteome</keyword>
<dbReference type="Proteomes" id="UP000002654">
    <property type="component" value="Chromosome"/>
</dbReference>
<dbReference type="AlphaFoldDB" id="G4RPC7"/>
<proteinExistence type="predicted"/>
<dbReference type="HOGENOM" id="CLU_1582984_0_0_2"/>
<accession>G4RPC7</accession>
<organism evidence="2 3">
    <name type="scientific">Thermoproteus tenax (strain ATCC 35583 / DSM 2078 / JCM 9277 / NBRC 100435 / Kra 1)</name>
    <dbReference type="NCBI Taxonomy" id="768679"/>
    <lineage>
        <taxon>Archaea</taxon>
        <taxon>Thermoproteota</taxon>
        <taxon>Thermoprotei</taxon>
        <taxon>Thermoproteales</taxon>
        <taxon>Thermoproteaceae</taxon>
        <taxon>Thermoproteus</taxon>
    </lineage>
</organism>
<keyword evidence="1" id="KW-0472">Membrane</keyword>
<dbReference type="RefSeq" id="WP_014126678.1">
    <property type="nucleotide sequence ID" value="NC_016070.1"/>
</dbReference>